<dbReference type="EMBL" id="JAUKUD010000003">
    <property type="protein sequence ID" value="KAK0749803.1"/>
    <property type="molecule type" value="Genomic_DNA"/>
</dbReference>
<name>A0AA40K8D7_9PEZI</name>
<accession>A0AA40K8D7</accession>
<reference evidence="1" key="1">
    <citation type="submission" date="2023-06" db="EMBL/GenBank/DDBJ databases">
        <title>Genome-scale phylogeny and comparative genomics of the fungal order Sordariales.</title>
        <authorList>
            <consortium name="Lawrence Berkeley National Laboratory"/>
            <person name="Hensen N."/>
            <person name="Bonometti L."/>
            <person name="Westerberg I."/>
            <person name="Brannstrom I.O."/>
            <person name="Guillou S."/>
            <person name="Cros-Aarteil S."/>
            <person name="Calhoun S."/>
            <person name="Haridas S."/>
            <person name="Kuo A."/>
            <person name="Mondo S."/>
            <person name="Pangilinan J."/>
            <person name="Riley R."/>
            <person name="LaButti K."/>
            <person name="Andreopoulos B."/>
            <person name="Lipzen A."/>
            <person name="Chen C."/>
            <person name="Yanf M."/>
            <person name="Daum C."/>
            <person name="Ng V."/>
            <person name="Clum A."/>
            <person name="Steindorff A."/>
            <person name="Ohm R."/>
            <person name="Martin F."/>
            <person name="Silar P."/>
            <person name="Natvig D."/>
            <person name="Lalanne C."/>
            <person name="Gautier V."/>
            <person name="Ament-velasquez S.L."/>
            <person name="Kruys A."/>
            <person name="Hutchinson M.I."/>
            <person name="Powell A.J."/>
            <person name="Barry K."/>
            <person name="Miller A.N."/>
            <person name="Grigoriev I.V."/>
            <person name="Debuchy R."/>
            <person name="Gladieux P."/>
            <person name="Thoren M.H."/>
            <person name="Johannesson H."/>
        </authorList>
    </citation>
    <scope>NUCLEOTIDE SEQUENCE</scope>
    <source>
        <strain evidence="1">SMH3187-1</strain>
    </source>
</reference>
<comment type="caution">
    <text evidence="1">The sequence shown here is derived from an EMBL/GenBank/DDBJ whole genome shotgun (WGS) entry which is preliminary data.</text>
</comment>
<dbReference type="AlphaFoldDB" id="A0AA40K8D7"/>
<dbReference type="PANTHER" id="PTHR14187:SF5">
    <property type="entry name" value="HEAT SHOCK 70 KDA PROTEIN 12A"/>
    <property type="match status" value="1"/>
</dbReference>
<evidence type="ECO:0008006" key="3">
    <source>
        <dbReference type="Google" id="ProtNLM"/>
    </source>
</evidence>
<dbReference type="Proteomes" id="UP001172155">
    <property type="component" value="Unassembled WGS sequence"/>
</dbReference>
<evidence type="ECO:0000313" key="1">
    <source>
        <dbReference type="EMBL" id="KAK0749803.1"/>
    </source>
</evidence>
<keyword evidence="2" id="KW-1185">Reference proteome</keyword>
<dbReference type="CDD" id="cd10170">
    <property type="entry name" value="ASKHA_NBD_HSP70"/>
    <property type="match status" value="1"/>
</dbReference>
<dbReference type="InterPro" id="IPR043129">
    <property type="entry name" value="ATPase_NBD"/>
</dbReference>
<dbReference type="SUPFAM" id="SSF53067">
    <property type="entry name" value="Actin-like ATPase domain"/>
    <property type="match status" value="2"/>
</dbReference>
<dbReference type="Gene3D" id="3.30.420.40">
    <property type="match status" value="1"/>
</dbReference>
<dbReference type="PANTHER" id="PTHR14187">
    <property type="entry name" value="ALPHA KINASE/ELONGATION FACTOR 2 KINASE"/>
    <property type="match status" value="1"/>
</dbReference>
<protein>
    <recommendedName>
        <fullName evidence="3">Actin-like ATPase domain-containing protein</fullName>
    </recommendedName>
</protein>
<gene>
    <name evidence="1" type="ORF">B0T18DRAFT_389334</name>
</gene>
<organism evidence="1 2">
    <name type="scientific">Schizothecium vesticola</name>
    <dbReference type="NCBI Taxonomy" id="314040"/>
    <lineage>
        <taxon>Eukaryota</taxon>
        <taxon>Fungi</taxon>
        <taxon>Dikarya</taxon>
        <taxon>Ascomycota</taxon>
        <taxon>Pezizomycotina</taxon>
        <taxon>Sordariomycetes</taxon>
        <taxon>Sordariomycetidae</taxon>
        <taxon>Sordariales</taxon>
        <taxon>Schizotheciaceae</taxon>
        <taxon>Schizothecium</taxon>
    </lineage>
</organism>
<evidence type="ECO:0000313" key="2">
    <source>
        <dbReference type="Proteomes" id="UP001172155"/>
    </source>
</evidence>
<proteinExistence type="predicted"/>
<sequence>MDPPTISKGFAPPGETLFVALDFGTTFSGIFLSIAYAFSTDTEKIYTITNWPGAEDRIVPKTPTVIEYEIDSKTSFKWGYEVAPLADRKITNLKLLLDPDQPRPYFIPRDVEAELAKIPKAPVDAISDYMGAIFKHALAEIKSTSLDPSFIDSFKKRFVLTVPAAAKRAGIFPVEMITEPEATALMTLLTVQNRGLKENDAIIICDAGGGTVDLVAYEIESVSPLKLRALSAPSGGLCGSVMVNKMFEQEVQKVVKDGPYTKLKKTRAYQSALTEFDRHTKPGFRGPSDPDQFVSFPMAGLKNNRAAGLVSNSMTLPGAAMARIFDPIASEVDKLVSDQIIRVKFEKIKAGKTEEIKAVFLVGGFGASAYLKTVIEKSNPGILVIQPKEAWSAIMKGAVVSAMCSAPVITSTRAPKHYGTDGLWAWDDARDAGQEKHWDTWDEIWRCDVMTWSIHKDDELIREKKRKMAFCATWPGGTFPKSSALSVSATLWESSAKVAPIHPSEATVNCELKTDLIGVPVKLFKKKYRASDSAPYWQLSYNLQIENNQSGLMKFSLEVGGKEYGSVEAAY</sequence>